<dbReference type="RefSeq" id="WP_270683473.1">
    <property type="nucleotide sequence ID" value="NZ_JAQFWQ010000005.1"/>
</dbReference>
<dbReference type="SUPFAM" id="SSF46689">
    <property type="entry name" value="Homeodomain-like"/>
    <property type="match status" value="1"/>
</dbReference>
<dbReference type="Proteomes" id="UP001527866">
    <property type="component" value="Unassembled WGS sequence"/>
</dbReference>
<dbReference type="Pfam" id="PF14246">
    <property type="entry name" value="TetR_C_7"/>
    <property type="match status" value="1"/>
</dbReference>
<accession>A0ABT4TZA4</accession>
<feature type="DNA-binding region" description="H-T-H motif" evidence="2">
    <location>
        <begin position="37"/>
        <end position="56"/>
    </location>
</feature>
<sequence>MTSDDAPRPRRGSAEKRAAIHAAALTVFGRDGFKRAGIDTIAKEAGVSTRTIYNHYGGKEELFQDVIRSSTVRVREAQLALLDKHLRKVADLRADLVDLTFDWCLLPNRFTDHFALVRQVQAEAGHLPAELLAEWQREGPGVVQADLRRRLEGLAGRGLLDLRDGRRAAVHLLVLATAETVNRTLHGALPMDWEEIRASAEDGVDAFLRAYAPRAEPAG</sequence>
<evidence type="ECO:0000313" key="5">
    <source>
        <dbReference type="Proteomes" id="UP001527866"/>
    </source>
</evidence>
<name>A0ABT4TZA4_9ACTN</name>
<protein>
    <submittedName>
        <fullName evidence="4">TetR/AcrR family transcriptional regulator</fullName>
    </submittedName>
</protein>
<dbReference type="PANTHER" id="PTHR30055:SF146">
    <property type="entry name" value="HTH-TYPE TRANSCRIPTIONAL DUAL REGULATOR CECR"/>
    <property type="match status" value="1"/>
</dbReference>
<dbReference type="InterPro" id="IPR009057">
    <property type="entry name" value="Homeodomain-like_sf"/>
</dbReference>
<keyword evidence="5" id="KW-1185">Reference proteome</keyword>
<dbReference type="Pfam" id="PF00440">
    <property type="entry name" value="TetR_N"/>
    <property type="match status" value="1"/>
</dbReference>
<evidence type="ECO:0000259" key="3">
    <source>
        <dbReference type="PROSITE" id="PS50977"/>
    </source>
</evidence>
<dbReference type="PANTHER" id="PTHR30055">
    <property type="entry name" value="HTH-TYPE TRANSCRIPTIONAL REGULATOR RUTR"/>
    <property type="match status" value="1"/>
</dbReference>
<reference evidence="4 5" key="1">
    <citation type="submission" date="2023-01" db="EMBL/GenBank/DDBJ databases">
        <title>Draft genome sequence of Nocardiopsis sp. RSe5-2 isolated from halophytes.</title>
        <authorList>
            <person name="Duangmal K."/>
            <person name="Chantavorakit T."/>
        </authorList>
    </citation>
    <scope>NUCLEOTIDE SEQUENCE [LARGE SCALE GENOMIC DNA]</scope>
    <source>
        <strain evidence="4 5">RSe5-2</strain>
    </source>
</reference>
<dbReference type="InterPro" id="IPR001647">
    <property type="entry name" value="HTH_TetR"/>
</dbReference>
<proteinExistence type="predicted"/>
<dbReference type="Gene3D" id="1.10.357.10">
    <property type="entry name" value="Tetracycline Repressor, domain 2"/>
    <property type="match status" value="1"/>
</dbReference>
<dbReference type="EMBL" id="JAQFWQ010000005">
    <property type="protein sequence ID" value="MDA2809569.1"/>
    <property type="molecule type" value="Genomic_DNA"/>
</dbReference>
<dbReference type="Gene3D" id="1.10.10.60">
    <property type="entry name" value="Homeodomain-like"/>
    <property type="match status" value="1"/>
</dbReference>
<comment type="caution">
    <text evidence="4">The sequence shown here is derived from an EMBL/GenBank/DDBJ whole genome shotgun (WGS) entry which is preliminary data.</text>
</comment>
<dbReference type="PRINTS" id="PR00455">
    <property type="entry name" value="HTHTETR"/>
</dbReference>
<evidence type="ECO:0000256" key="2">
    <source>
        <dbReference type="PROSITE-ProRule" id="PRU00335"/>
    </source>
</evidence>
<dbReference type="InterPro" id="IPR039536">
    <property type="entry name" value="TetR_C_Proteobacteria"/>
</dbReference>
<dbReference type="PROSITE" id="PS50977">
    <property type="entry name" value="HTH_TETR_2"/>
    <property type="match status" value="1"/>
</dbReference>
<evidence type="ECO:0000313" key="4">
    <source>
        <dbReference type="EMBL" id="MDA2809569.1"/>
    </source>
</evidence>
<feature type="domain" description="HTH tetR-type" evidence="3">
    <location>
        <begin position="14"/>
        <end position="74"/>
    </location>
</feature>
<evidence type="ECO:0000256" key="1">
    <source>
        <dbReference type="ARBA" id="ARBA00023125"/>
    </source>
</evidence>
<organism evidence="4 5">
    <name type="scientific">Nocardiopsis endophytica</name>
    <dbReference type="NCBI Taxonomy" id="3018445"/>
    <lineage>
        <taxon>Bacteria</taxon>
        <taxon>Bacillati</taxon>
        <taxon>Actinomycetota</taxon>
        <taxon>Actinomycetes</taxon>
        <taxon>Streptosporangiales</taxon>
        <taxon>Nocardiopsidaceae</taxon>
        <taxon>Nocardiopsis</taxon>
    </lineage>
</organism>
<gene>
    <name evidence="4" type="ORF">O4J56_02855</name>
</gene>
<keyword evidence="1 2" id="KW-0238">DNA-binding</keyword>
<dbReference type="InterPro" id="IPR050109">
    <property type="entry name" value="HTH-type_TetR-like_transc_reg"/>
</dbReference>